<keyword evidence="6" id="KW-0663">Pyridoxal phosphate</keyword>
<protein>
    <recommendedName>
        <fullName evidence="3">cysteine desulfurase</fullName>
        <ecNumber evidence="3">2.8.1.7</ecNumber>
    </recommendedName>
</protein>
<organism evidence="12 13">
    <name type="scientific">Eubacterium pyruvativorans</name>
    <dbReference type="NCBI Taxonomy" id="155865"/>
    <lineage>
        <taxon>Bacteria</taxon>
        <taxon>Bacillati</taxon>
        <taxon>Bacillota</taxon>
        <taxon>Clostridia</taxon>
        <taxon>Eubacteriales</taxon>
        <taxon>Eubacteriaceae</taxon>
        <taxon>Eubacterium</taxon>
    </lineage>
</organism>
<dbReference type="FunFam" id="3.40.640.10:FF:000084">
    <property type="entry name" value="IscS-like cysteine desulfurase"/>
    <property type="match status" value="1"/>
</dbReference>
<evidence type="ECO:0000256" key="6">
    <source>
        <dbReference type="ARBA" id="ARBA00022898"/>
    </source>
</evidence>
<dbReference type="PANTHER" id="PTHR11601:SF34">
    <property type="entry name" value="CYSTEINE DESULFURASE"/>
    <property type="match status" value="1"/>
</dbReference>
<dbReference type="SUPFAM" id="SSF53383">
    <property type="entry name" value="PLP-dependent transferases"/>
    <property type="match status" value="1"/>
</dbReference>
<keyword evidence="7" id="KW-0408">Iron</keyword>
<keyword evidence="4" id="KW-0808">Transferase</keyword>
<dbReference type="InterPro" id="IPR015422">
    <property type="entry name" value="PyrdxlP-dep_Trfase_small"/>
</dbReference>
<dbReference type="OrthoDB" id="9808002at2"/>
<comment type="catalytic activity">
    <reaction evidence="9">
        <text>(sulfur carrier)-H + L-cysteine = (sulfur carrier)-SH + L-alanine</text>
        <dbReference type="Rhea" id="RHEA:43892"/>
        <dbReference type="Rhea" id="RHEA-COMP:14737"/>
        <dbReference type="Rhea" id="RHEA-COMP:14739"/>
        <dbReference type="ChEBI" id="CHEBI:29917"/>
        <dbReference type="ChEBI" id="CHEBI:35235"/>
        <dbReference type="ChEBI" id="CHEBI:57972"/>
        <dbReference type="ChEBI" id="CHEBI:64428"/>
        <dbReference type="EC" id="2.8.1.7"/>
    </reaction>
</comment>
<reference evidence="12 13" key="1">
    <citation type="submission" date="2016-10" db="EMBL/GenBank/DDBJ databases">
        <authorList>
            <person name="de Groot N.N."/>
        </authorList>
    </citation>
    <scope>NUCLEOTIDE SEQUENCE [LARGE SCALE GENOMIC DNA]</scope>
    <source>
        <strain evidence="12 13">KHGC13</strain>
    </source>
</reference>
<name>A0A1I7HZY0_9FIRM</name>
<evidence type="ECO:0000313" key="12">
    <source>
        <dbReference type="EMBL" id="SFU66282.1"/>
    </source>
</evidence>
<dbReference type="InterPro" id="IPR015424">
    <property type="entry name" value="PyrdxlP-dep_Trfase"/>
</dbReference>
<dbReference type="RefSeq" id="WP_090471912.1">
    <property type="nucleotide sequence ID" value="NZ_FOWF01000031.1"/>
</dbReference>
<dbReference type="Proteomes" id="UP000198817">
    <property type="component" value="Unassembled WGS sequence"/>
</dbReference>
<evidence type="ECO:0000256" key="10">
    <source>
        <dbReference type="RuleBase" id="RU004504"/>
    </source>
</evidence>
<evidence type="ECO:0000256" key="1">
    <source>
        <dbReference type="ARBA" id="ARBA00001933"/>
    </source>
</evidence>
<evidence type="ECO:0000256" key="4">
    <source>
        <dbReference type="ARBA" id="ARBA00022679"/>
    </source>
</evidence>
<dbReference type="InterPro" id="IPR015421">
    <property type="entry name" value="PyrdxlP-dep_Trfase_major"/>
</dbReference>
<dbReference type="GO" id="GO:0051536">
    <property type="term" value="F:iron-sulfur cluster binding"/>
    <property type="evidence" value="ECO:0007669"/>
    <property type="project" value="UniProtKB-KW"/>
</dbReference>
<dbReference type="PANTHER" id="PTHR11601">
    <property type="entry name" value="CYSTEINE DESULFURYLASE FAMILY MEMBER"/>
    <property type="match status" value="1"/>
</dbReference>
<dbReference type="InterPro" id="IPR016454">
    <property type="entry name" value="Cysteine_dSase"/>
</dbReference>
<comment type="cofactor">
    <cofactor evidence="1 10">
        <name>pyridoxal 5'-phosphate</name>
        <dbReference type="ChEBI" id="CHEBI:597326"/>
    </cofactor>
</comment>
<dbReference type="Pfam" id="PF00266">
    <property type="entry name" value="Aminotran_5"/>
    <property type="match status" value="1"/>
</dbReference>
<dbReference type="InterPro" id="IPR000192">
    <property type="entry name" value="Aminotrans_V_dom"/>
</dbReference>
<keyword evidence="13" id="KW-1185">Reference proteome</keyword>
<dbReference type="PIRSF" id="PIRSF005572">
    <property type="entry name" value="NifS"/>
    <property type="match status" value="1"/>
</dbReference>
<sequence length="407" mass="44720">MYLQGVERQDEERKYNVIYLDNGATTKLSERALDAMMPYLTEAYGNSYGVYGMGRNAMQAVENARSQVARLINVHPREIYFTSGGTESDNWAVRLAALTSTGNSEKGHLIASAVEHPAVLRSLEAMEEQGWQVTRILPDENGRIDPSAVKEAVRPDTKLITVMTANNEIGTLEPVREIGEIAREAGILFHSDAVQAVGHIPLDGRELGVDLLSASGHKFGGPKGVGFLYVRQGTKLMPFMTGGGQERQMRAGTHNVPGIVGMGEAAAQCMEEMEHRIVRETGLRDRFIRAVTENIPDVRLNGPEKDRLPGNVNFTVDGVNSEALLFRLDRQGVCASAGSACSAGAMEPSHVLTAIGRTREEAFSSVRFTLSWRNTREEMDRAVQILREAVEEIRRADEAFGTFGRKD</sequence>
<dbReference type="AlphaFoldDB" id="A0A1I7HZY0"/>
<evidence type="ECO:0000256" key="9">
    <source>
        <dbReference type="ARBA" id="ARBA00050776"/>
    </source>
</evidence>
<comment type="similarity">
    <text evidence="2">Belongs to the class-V pyridoxal-phosphate-dependent aminotransferase family. NifS/IscS subfamily.</text>
</comment>
<dbReference type="GO" id="GO:0046872">
    <property type="term" value="F:metal ion binding"/>
    <property type="evidence" value="ECO:0007669"/>
    <property type="project" value="UniProtKB-KW"/>
</dbReference>
<gene>
    <name evidence="12" type="ORF">SAMN05216508_1281</name>
</gene>
<evidence type="ECO:0000256" key="8">
    <source>
        <dbReference type="ARBA" id="ARBA00023014"/>
    </source>
</evidence>
<keyword evidence="5" id="KW-0479">Metal-binding</keyword>
<evidence type="ECO:0000256" key="7">
    <source>
        <dbReference type="ARBA" id="ARBA00023004"/>
    </source>
</evidence>
<evidence type="ECO:0000256" key="3">
    <source>
        <dbReference type="ARBA" id="ARBA00012239"/>
    </source>
</evidence>
<proteinExistence type="inferred from homology"/>
<feature type="domain" description="Aminotransferase class V" evidence="11">
    <location>
        <begin position="18"/>
        <end position="381"/>
    </location>
</feature>
<evidence type="ECO:0000256" key="5">
    <source>
        <dbReference type="ARBA" id="ARBA00022723"/>
    </source>
</evidence>
<dbReference type="Gene3D" id="3.90.1150.10">
    <property type="entry name" value="Aspartate Aminotransferase, domain 1"/>
    <property type="match status" value="1"/>
</dbReference>
<keyword evidence="8" id="KW-0411">Iron-sulfur</keyword>
<evidence type="ECO:0000313" key="13">
    <source>
        <dbReference type="Proteomes" id="UP000198817"/>
    </source>
</evidence>
<dbReference type="Gene3D" id="3.40.640.10">
    <property type="entry name" value="Type I PLP-dependent aspartate aminotransferase-like (Major domain)"/>
    <property type="match status" value="1"/>
</dbReference>
<dbReference type="PROSITE" id="PS00595">
    <property type="entry name" value="AA_TRANSFER_CLASS_5"/>
    <property type="match status" value="1"/>
</dbReference>
<evidence type="ECO:0000256" key="2">
    <source>
        <dbReference type="ARBA" id="ARBA00006490"/>
    </source>
</evidence>
<dbReference type="EC" id="2.8.1.7" evidence="3"/>
<evidence type="ECO:0000259" key="11">
    <source>
        <dbReference type="Pfam" id="PF00266"/>
    </source>
</evidence>
<dbReference type="InterPro" id="IPR020578">
    <property type="entry name" value="Aminotrans_V_PyrdxlP_BS"/>
</dbReference>
<dbReference type="STRING" id="155865.SAMN05216515_13115"/>
<dbReference type="GO" id="GO:0031071">
    <property type="term" value="F:cysteine desulfurase activity"/>
    <property type="evidence" value="ECO:0007669"/>
    <property type="project" value="UniProtKB-EC"/>
</dbReference>
<accession>A0A1I7HZY0</accession>
<dbReference type="Gene3D" id="1.10.260.50">
    <property type="match status" value="1"/>
</dbReference>
<dbReference type="EMBL" id="FPBT01000028">
    <property type="protein sequence ID" value="SFU66282.1"/>
    <property type="molecule type" value="Genomic_DNA"/>
</dbReference>